<proteinExistence type="predicted"/>
<dbReference type="PANTHER" id="PTHR30298:SF0">
    <property type="entry name" value="PROTEIN YBFL-RELATED"/>
    <property type="match status" value="1"/>
</dbReference>
<organism evidence="3">
    <name type="scientific">gamma proteobacterium D250</name>
    <dbReference type="NCBI Taxonomy" id="649546"/>
    <lineage>
        <taxon>Bacteria</taxon>
        <taxon>Pseudomonadati</taxon>
        <taxon>Pseudomonadota</taxon>
        <taxon>Gammaproteobacteria</taxon>
    </lineage>
</organism>
<dbReference type="Pfam" id="PF13808">
    <property type="entry name" value="DDE_Tnp_1_assoc"/>
    <property type="match status" value="1"/>
</dbReference>
<reference evidence="3" key="1">
    <citation type="journal article" date="2013" name="Mar. Drugs">
        <title>Assessing the effectiveness of functional genetic screens for the identification of bioactive metabolites.</title>
        <authorList>
            <person name="Penesyan A."/>
            <person name="Ballestriero F."/>
            <person name="Daim M."/>
            <person name="Kjelleberg S."/>
            <person name="Thomas T."/>
            <person name="Egan S."/>
        </authorList>
    </citation>
    <scope>NUCLEOTIDE SEQUENCE</scope>
    <source>
        <strain evidence="3">D250</strain>
    </source>
</reference>
<name>M4HWZ0_9GAMM</name>
<sequence>MTESYANLSQSLSQLKDHRRQNRNIRHEFIDILIIALCGMLSGADDWVAIEAFGKEKISWLKRFLSLPNGIPSHDTFARLFAQIDPDAFLDTFIHWVNTQRTYHDKEIIAVDGKTLRRSHDRKNGQSAIHMVSAWASENGLVLGQRSVDEKSNEITAIPELLDTLVLDNCLITIDAMGCQTAIADKIIAKNADYLLAVKDNQSVLKAGIEATLSNRKPKPYQCPEIDFHQCEGSNRDRYEVRRCWTTQSLTQLANAEKWPSLKTIALVETERRHHGESVIERRYYISSDTLSALACSDSVRKHWSIENSLHWVLDIAFREDDCRVRSGNGAENLSRLRQFALNLLKQDKSTKIGLKNKRMKAAWSTDYLAQLIGIELPDL</sequence>
<feature type="domain" description="Transposase IS4-like" evidence="1">
    <location>
        <begin position="104"/>
        <end position="344"/>
    </location>
</feature>
<dbReference type="NCBIfam" id="NF033564">
    <property type="entry name" value="transpos_ISAs1"/>
    <property type="match status" value="1"/>
</dbReference>
<dbReference type="GO" id="GO:0003677">
    <property type="term" value="F:DNA binding"/>
    <property type="evidence" value="ECO:0007669"/>
    <property type="project" value="InterPro"/>
</dbReference>
<dbReference type="InterPro" id="IPR002559">
    <property type="entry name" value="Transposase_11"/>
</dbReference>
<evidence type="ECO:0000259" key="2">
    <source>
        <dbReference type="Pfam" id="PF13808"/>
    </source>
</evidence>
<evidence type="ECO:0000313" key="3">
    <source>
        <dbReference type="EMBL" id="AFT63975.1"/>
    </source>
</evidence>
<dbReference type="EMBL" id="JX523949">
    <property type="protein sequence ID" value="AFT63975.1"/>
    <property type="molecule type" value="Genomic_DNA"/>
</dbReference>
<dbReference type="GO" id="GO:0004803">
    <property type="term" value="F:transposase activity"/>
    <property type="evidence" value="ECO:0007669"/>
    <property type="project" value="InterPro"/>
</dbReference>
<evidence type="ECO:0000259" key="1">
    <source>
        <dbReference type="Pfam" id="PF01609"/>
    </source>
</evidence>
<dbReference type="InterPro" id="IPR047647">
    <property type="entry name" value="ISAs1_transpos"/>
</dbReference>
<dbReference type="PANTHER" id="PTHR30298">
    <property type="entry name" value="H REPEAT-ASSOCIATED PREDICTED TRANSPOSASE"/>
    <property type="match status" value="1"/>
</dbReference>
<dbReference type="AlphaFoldDB" id="M4HWZ0"/>
<dbReference type="Pfam" id="PF01609">
    <property type="entry name" value="DDE_Tnp_1"/>
    <property type="match status" value="1"/>
</dbReference>
<accession>M4HWZ0</accession>
<protein>
    <submittedName>
        <fullName evidence="3">Transposase IS4 family protein</fullName>
    </submittedName>
</protein>
<dbReference type="GO" id="GO:0006313">
    <property type="term" value="P:DNA transposition"/>
    <property type="evidence" value="ECO:0007669"/>
    <property type="project" value="InterPro"/>
</dbReference>
<feature type="domain" description="H repeat-associated protein N-terminal" evidence="2">
    <location>
        <begin position="10"/>
        <end position="97"/>
    </location>
</feature>
<dbReference type="InterPro" id="IPR032806">
    <property type="entry name" value="YbfD_N"/>
</dbReference>
<dbReference type="InterPro" id="IPR051698">
    <property type="entry name" value="Transposase_11-like"/>
</dbReference>